<dbReference type="Proteomes" id="UP001419910">
    <property type="component" value="Unassembled WGS sequence"/>
</dbReference>
<protein>
    <submittedName>
        <fullName evidence="2">GPW/gp25 family protein</fullName>
    </submittedName>
</protein>
<accession>A0ABU9Y797</accession>
<dbReference type="RefSeq" id="WP_343892079.1">
    <property type="nucleotide sequence ID" value="NZ_BAAAEH010000050.1"/>
</dbReference>
<dbReference type="SUPFAM" id="SSF160719">
    <property type="entry name" value="gpW/gp25-like"/>
    <property type="match status" value="1"/>
</dbReference>
<comment type="caution">
    <text evidence="2">The sequence shown here is derived from an EMBL/GenBank/DDBJ whole genome shotgun (WGS) entry which is preliminary data.</text>
</comment>
<sequence length="130" mass="13796">MTSPFGKSLAFPPRVDASGRMLWSEGERNIQESIAIILRTAPNERVGLPRFGAGLTAFLFEPNNAATHARVAHAIDSALKSLEPRIKVDTVDVVADPEASETAIATITYRLVATGSTQRIALDVPLAAAG</sequence>
<dbReference type="Pfam" id="PF04965">
    <property type="entry name" value="GPW_gp25"/>
    <property type="match status" value="1"/>
</dbReference>
<organism evidence="2 3">
    <name type="scientific">Sphingomonas oligophenolica</name>
    <dbReference type="NCBI Taxonomy" id="301154"/>
    <lineage>
        <taxon>Bacteria</taxon>
        <taxon>Pseudomonadati</taxon>
        <taxon>Pseudomonadota</taxon>
        <taxon>Alphaproteobacteria</taxon>
        <taxon>Sphingomonadales</taxon>
        <taxon>Sphingomonadaceae</taxon>
        <taxon>Sphingomonas</taxon>
    </lineage>
</organism>
<dbReference type="InterPro" id="IPR007048">
    <property type="entry name" value="IraD/Gp25-like"/>
</dbReference>
<name>A0ABU9Y797_9SPHN</name>
<proteinExistence type="predicted"/>
<dbReference type="EMBL" id="JBDIME010000019">
    <property type="protein sequence ID" value="MEN2791670.1"/>
    <property type="molecule type" value="Genomic_DNA"/>
</dbReference>
<evidence type="ECO:0000313" key="2">
    <source>
        <dbReference type="EMBL" id="MEN2791670.1"/>
    </source>
</evidence>
<keyword evidence="3" id="KW-1185">Reference proteome</keyword>
<evidence type="ECO:0000313" key="3">
    <source>
        <dbReference type="Proteomes" id="UP001419910"/>
    </source>
</evidence>
<reference evidence="2 3" key="1">
    <citation type="submission" date="2024-05" db="EMBL/GenBank/DDBJ databases">
        <authorList>
            <person name="Liu Q."/>
            <person name="Xin Y.-H."/>
        </authorList>
    </citation>
    <scope>NUCLEOTIDE SEQUENCE [LARGE SCALE GENOMIC DNA]</scope>
    <source>
        <strain evidence="2 3">CGMCC 1.10181</strain>
    </source>
</reference>
<evidence type="ECO:0000259" key="1">
    <source>
        <dbReference type="Pfam" id="PF04965"/>
    </source>
</evidence>
<dbReference type="Gene3D" id="3.10.450.40">
    <property type="match status" value="1"/>
</dbReference>
<feature type="domain" description="IraD/Gp25-like" evidence="1">
    <location>
        <begin position="25"/>
        <end position="114"/>
    </location>
</feature>
<gene>
    <name evidence="2" type="ORF">ABC974_18715</name>
</gene>